<evidence type="ECO:0000313" key="4">
    <source>
        <dbReference type="EMBL" id="MCZ8513741.1"/>
    </source>
</evidence>
<sequence length="83" mass="9461">MLPILKRINELSRKSKRDGLSEAEVAEQARLRKEYLQTFRGSIRSTLLSVTIVDPNGNDVTPDKLKNEQNRGDSPRGDHHILH</sequence>
<dbReference type="SUPFAM" id="SSF158221">
    <property type="entry name" value="YnzC-like"/>
    <property type="match status" value="1"/>
</dbReference>
<keyword evidence="1 2" id="KW-0963">Cytoplasm</keyword>
<proteinExistence type="inferred from homology"/>
<comment type="similarity">
    <text evidence="2">Belongs to the UPF0291 family.</text>
</comment>
<dbReference type="Pfam" id="PF05979">
    <property type="entry name" value="DUF896"/>
    <property type="match status" value="1"/>
</dbReference>
<reference evidence="4 5" key="1">
    <citation type="submission" date="2022-12" db="EMBL/GenBank/DDBJ databases">
        <title>Draft genome sequence of Paenibacillus sp. dW9.</title>
        <authorList>
            <person name="Choi E.-W."/>
            <person name="Kim D.-U."/>
        </authorList>
    </citation>
    <scope>NUCLEOTIDE SEQUENCE [LARGE SCALE GENOMIC DNA]</scope>
    <source>
        <strain evidence="5">dW9</strain>
    </source>
</reference>
<evidence type="ECO:0000256" key="3">
    <source>
        <dbReference type="SAM" id="MobiDB-lite"/>
    </source>
</evidence>
<feature type="region of interest" description="Disordered" evidence="3">
    <location>
        <begin position="53"/>
        <end position="83"/>
    </location>
</feature>
<dbReference type="PANTHER" id="PTHR37300">
    <property type="entry name" value="UPF0291 PROTEIN CBO2609/CLC_2481"/>
    <property type="match status" value="1"/>
</dbReference>
<gene>
    <name evidence="4" type="ORF">O9H85_15135</name>
</gene>
<feature type="compositionally biased region" description="Basic and acidic residues" evidence="3">
    <location>
        <begin position="61"/>
        <end position="83"/>
    </location>
</feature>
<comment type="caution">
    <text evidence="4">The sequence shown here is derived from an EMBL/GenBank/DDBJ whole genome shotgun (WGS) entry which is preliminary data.</text>
</comment>
<accession>A0ABT4QAE2</accession>
<keyword evidence="5" id="KW-1185">Reference proteome</keyword>
<comment type="subcellular location">
    <subcellularLocation>
        <location evidence="2">Cytoplasm</location>
    </subcellularLocation>
</comment>
<protein>
    <recommendedName>
        <fullName evidence="2">UPF0291 protein O9H85_15135</fullName>
    </recommendedName>
</protein>
<dbReference type="InterPro" id="IPR009242">
    <property type="entry name" value="DUF896"/>
</dbReference>
<name>A0ABT4QAE2_9BACL</name>
<organism evidence="4 5">
    <name type="scientific">Paenibacillus gyeongsangnamensis</name>
    <dbReference type="NCBI Taxonomy" id="3388067"/>
    <lineage>
        <taxon>Bacteria</taxon>
        <taxon>Bacillati</taxon>
        <taxon>Bacillota</taxon>
        <taxon>Bacilli</taxon>
        <taxon>Bacillales</taxon>
        <taxon>Paenibacillaceae</taxon>
        <taxon>Paenibacillus</taxon>
    </lineage>
</organism>
<evidence type="ECO:0000256" key="1">
    <source>
        <dbReference type="ARBA" id="ARBA00022490"/>
    </source>
</evidence>
<dbReference type="PANTHER" id="PTHR37300:SF2">
    <property type="entry name" value="UPF0291 PROTEIN BC_1827"/>
    <property type="match status" value="1"/>
</dbReference>
<evidence type="ECO:0000256" key="2">
    <source>
        <dbReference type="HAMAP-Rule" id="MF_01103"/>
    </source>
</evidence>
<dbReference type="HAMAP" id="MF_01103">
    <property type="entry name" value="UPF0291"/>
    <property type="match status" value="1"/>
</dbReference>
<dbReference type="RefSeq" id="WP_269882265.1">
    <property type="nucleotide sequence ID" value="NZ_JAQAGZ010000009.1"/>
</dbReference>
<dbReference type="Proteomes" id="UP001527882">
    <property type="component" value="Unassembled WGS sequence"/>
</dbReference>
<dbReference type="Gene3D" id="1.10.287.540">
    <property type="entry name" value="Helix hairpin bin"/>
    <property type="match status" value="1"/>
</dbReference>
<dbReference type="EMBL" id="JAQAGZ010000009">
    <property type="protein sequence ID" value="MCZ8513741.1"/>
    <property type="molecule type" value="Genomic_DNA"/>
</dbReference>
<evidence type="ECO:0000313" key="5">
    <source>
        <dbReference type="Proteomes" id="UP001527882"/>
    </source>
</evidence>